<feature type="domain" description="GST C-terminal" evidence="3">
    <location>
        <begin position="104"/>
        <end position="244"/>
    </location>
</feature>
<organism evidence="4 5">
    <name type="scientific">Acrodontium crateriforme</name>
    <dbReference type="NCBI Taxonomy" id="150365"/>
    <lineage>
        <taxon>Eukaryota</taxon>
        <taxon>Fungi</taxon>
        <taxon>Dikarya</taxon>
        <taxon>Ascomycota</taxon>
        <taxon>Pezizomycotina</taxon>
        <taxon>Dothideomycetes</taxon>
        <taxon>Dothideomycetidae</taxon>
        <taxon>Mycosphaerellales</taxon>
        <taxon>Teratosphaeriaceae</taxon>
        <taxon>Acrodontium</taxon>
    </lineage>
</organism>
<dbReference type="SUPFAM" id="SSF47616">
    <property type="entry name" value="GST C-terminal domain-like"/>
    <property type="match status" value="1"/>
</dbReference>
<dbReference type="InterPro" id="IPR004046">
    <property type="entry name" value="GST_C"/>
</dbReference>
<dbReference type="PANTHER" id="PTHR44051:SF9">
    <property type="entry name" value="GLUTATHIONE S-TRANSFERASE 1"/>
    <property type="match status" value="1"/>
</dbReference>
<dbReference type="InterPro" id="IPR036282">
    <property type="entry name" value="Glutathione-S-Trfase_C_sf"/>
</dbReference>
<proteinExistence type="inferred from homology"/>
<evidence type="ECO:0000313" key="4">
    <source>
        <dbReference type="EMBL" id="WPG98643.1"/>
    </source>
</evidence>
<dbReference type="Pfam" id="PF13417">
    <property type="entry name" value="GST_N_3"/>
    <property type="match status" value="1"/>
</dbReference>
<name>A0AAQ3LZH2_9PEZI</name>
<dbReference type="AlphaFoldDB" id="A0AAQ3LZH2"/>
<dbReference type="Gene3D" id="1.20.1050.10">
    <property type="match status" value="1"/>
</dbReference>
<reference evidence="4 5" key="1">
    <citation type="submission" date="2023-11" db="EMBL/GenBank/DDBJ databases">
        <title>An acidophilic fungus is an integral part of prey digestion in a carnivorous sundew plant.</title>
        <authorList>
            <person name="Tsai I.J."/>
        </authorList>
    </citation>
    <scope>NUCLEOTIDE SEQUENCE [LARGE SCALE GENOMIC DNA]</scope>
    <source>
        <strain evidence="4">169a</strain>
    </source>
</reference>
<evidence type="ECO:0008006" key="6">
    <source>
        <dbReference type="Google" id="ProtNLM"/>
    </source>
</evidence>
<evidence type="ECO:0000256" key="1">
    <source>
        <dbReference type="ARBA" id="ARBA00007409"/>
    </source>
</evidence>
<dbReference type="CDD" id="cd03046">
    <property type="entry name" value="GST_N_GTT1_like"/>
    <property type="match status" value="1"/>
</dbReference>
<dbReference type="Proteomes" id="UP001303373">
    <property type="component" value="Chromosome 2"/>
</dbReference>
<dbReference type="InterPro" id="IPR010987">
    <property type="entry name" value="Glutathione-S-Trfase_C-like"/>
</dbReference>
<evidence type="ECO:0000259" key="2">
    <source>
        <dbReference type="PROSITE" id="PS50404"/>
    </source>
</evidence>
<dbReference type="EMBL" id="CP138581">
    <property type="protein sequence ID" value="WPG98643.1"/>
    <property type="molecule type" value="Genomic_DNA"/>
</dbReference>
<feature type="domain" description="GST N-terminal" evidence="2">
    <location>
        <begin position="4"/>
        <end position="97"/>
    </location>
</feature>
<dbReference type="InterPro" id="IPR036249">
    <property type="entry name" value="Thioredoxin-like_sf"/>
</dbReference>
<comment type="similarity">
    <text evidence="1">Belongs to the GST superfamily.</text>
</comment>
<accession>A0AAQ3LZH2</accession>
<dbReference type="PROSITE" id="PS50405">
    <property type="entry name" value="GST_CTER"/>
    <property type="match status" value="1"/>
</dbReference>
<gene>
    <name evidence="4" type="ORF">R9X50_00143600</name>
</gene>
<dbReference type="SUPFAM" id="SSF52833">
    <property type="entry name" value="Thioredoxin-like"/>
    <property type="match status" value="1"/>
</dbReference>
<dbReference type="Gene3D" id="3.40.30.10">
    <property type="entry name" value="Glutaredoxin"/>
    <property type="match status" value="1"/>
</dbReference>
<sequence length="244" mass="27698">MAQGKVTFHHLNHSQSQRIFWLLEELVLASPADNKFEYDLVLHERVKDGPQKHRAPSELAEIHPLGKAPQLVTPEGRVLIESSTIAKYLIDTFDTTDSLKGEGAGMDALRDDMLTSFANASLAIPTMLDMFLGSITKMSPFFIRPIFRATHTQVRKMFAGPEFAKMFKWLNGELEGREWFMGSKPGRADFMLSWEIDFITAAGMFEDFSKPEYSKVKAWHEMVKARPAYQSALQKGNGYQLSFQ</sequence>
<dbReference type="Pfam" id="PF14497">
    <property type="entry name" value="GST_C_3"/>
    <property type="match status" value="1"/>
</dbReference>
<evidence type="ECO:0000259" key="3">
    <source>
        <dbReference type="PROSITE" id="PS50405"/>
    </source>
</evidence>
<protein>
    <recommendedName>
        <fullName evidence="6">Glutathione S-transferase</fullName>
    </recommendedName>
</protein>
<evidence type="ECO:0000313" key="5">
    <source>
        <dbReference type="Proteomes" id="UP001303373"/>
    </source>
</evidence>
<keyword evidence="5" id="KW-1185">Reference proteome</keyword>
<dbReference type="InterPro" id="IPR004045">
    <property type="entry name" value="Glutathione_S-Trfase_N"/>
</dbReference>
<dbReference type="PANTHER" id="PTHR44051">
    <property type="entry name" value="GLUTATHIONE S-TRANSFERASE-RELATED"/>
    <property type="match status" value="1"/>
</dbReference>
<dbReference type="PROSITE" id="PS50404">
    <property type="entry name" value="GST_NTER"/>
    <property type="match status" value="1"/>
</dbReference>